<keyword evidence="6" id="KW-1185">Reference proteome</keyword>
<reference evidence="5 6" key="1">
    <citation type="submission" date="2019-09" db="EMBL/GenBank/DDBJ databases">
        <title>Screening of Novel Bioactive Compounds from Soil-Associated.</title>
        <authorList>
            <person name="Zhao S."/>
        </authorList>
    </citation>
    <scope>NUCLEOTIDE SEQUENCE [LARGE SCALE GENOMIC DNA]</scope>
    <source>
        <strain evidence="5 6">HIT-DPA4</strain>
    </source>
</reference>
<dbReference type="AlphaFoldDB" id="A0A6H9URW1"/>
<dbReference type="Pfam" id="PF14361">
    <property type="entry name" value="RsbRD_N"/>
    <property type="match status" value="1"/>
</dbReference>
<feature type="domain" description="RsbT co-antagonist protein RsbRD N-terminal" evidence="3">
    <location>
        <begin position="32"/>
        <end position="172"/>
    </location>
</feature>
<name>A0A6H9URW1_9ACTN</name>
<dbReference type="Gene3D" id="1.10.10.2840">
    <property type="entry name" value="PucR C-terminal helix-turn-helix domain"/>
    <property type="match status" value="1"/>
</dbReference>
<evidence type="ECO:0000256" key="1">
    <source>
        <dbReference type="ARBA" id="ARBA00006754"/>
    </source>
</evidence>
<organism evidence="5 6">
    <name type="scientific">Streptomyces luteolifulvus</name>
    <dbReference type="NCBI Taxonomy" id="2615112"/>
    <lineage>
        <taxon>Bacteria</taxon>
        <taxon>Bacillati</taxon>
        <taxon>Actinomycetota</taxon>
        <taxon>Actinomycetes</taxon>
        <taxon>Kitasatosporales</taxon>
        <taxon>Streptomycetaceae</taxon>
        <taxon>Streptomyces</taxon>
    </lineage>
</organism>
<dbReference type="EMBL" id="VZRB01000035">
    <property type="protein sequence ID" value="KAB1141029.1"/>
    <property type="molecule type" value="Genomic_DNA"/>
</dbReference>
<dbReference type="PANTHER" id="PTHR33744">
    <property type="entry name" value="CARBOHYDRATE DIACID REGULATOR"/>
    <property type="match status" value="1"/>
</dbReference>
<dbReference type="InterPro" id="IPR041522">
    <property type="entry name" value="CdaR_GGDEF"/>
</dbReference>
<dbReference type="Pfam" id="PF17853">
    <property type="entry name" value="GGDEF_2"/>
    <property type="match status" value="1"/>
</dbReference>
<feature type="domain" description="PucR C-terminal helix-turn-helix" evidence="2">
    <location>
        <begin position="362"/>
        <end position="419"/>
    </location>
</feature>
<dbReference type="InterPro" id="IPR025751">
    <property type="entry name" value="RsbRD_N_dom"/>
</dbReference>
<feature type="domain" description="CdaR GGDEF-like" evidence="4">
    <location>
        <begin position="189"/>
        <end position="313"/>
    </location>
</feature>
<comment type="similarity">
    <text evidence="1">Belongs to the CdaR family.</text>
</comment>
<gene>
    <name evidence="5" type="ORF">F7R91_33970</name>
</gene>
<accession>A0A6H9URW1</accession>
<evidence type="ECO:0000313" key="5">
    <source>
        <dbReference type="EMBL" id="KAB1141029.1"/>
    </source>
</evidence>
<protein>
    <submittedName>
        <fullName evidence="5">Transcriptional regulator</fullName>
    </submittedName>
</protein>
<proteinExistence type="inferred from homology"/>
<comment type="caution">
    <text evidence="5">The sequence shown here is derived from an EMBL/GenBank/DDBJ whole genome shotgun (WGS) entry which is preliminary data.</text>
</comment>
<evidence type="ECO:0000313" key="6">
    <source>
        <dbReference type="Proteomes" id="UP000442707"/>
    </source>
</evidence>
<evidence type="ECO:0000259" key="3">
    <source>
        <dbReference type="Pfam" id="PF14361"/>
    </source>
</evidence>
<sequence>MSGALVVGTPTLPEPLRQERRRILRAVQDRVEEVADTAVAVMREEIPSYGVQDERFFQDVRDQVLSHYRIQLTVLAGTRDIASEDLVFSRAAAMRRARAGFALEDWMSAFRVGRQVFWNALTECAGTSPTAQQAALSLVTPMMRYVDFASTHAAQAYVEYQQHIVADADRERRDLLEQLLAGAGPTRGPLLAAAQAYGIGPHSPMMVVVASCVRDTRTGDTALEESGYATSAAITVAGYWASRTLVVVRHGEVVAVPVVRAGMDEEDVCAHFDAVQRRLAKEGTLLCVGVSTVARGASELPRAYQEARAALELVPDEGGVAALPRLSPFDYLAMRADDIARQLIDPRVSELLDDDRRRGAPLAATVRAFADADLNLRLAADRLRVHHNTAHYRLRRIEERTGRNPRRIADLMELLVALALRDGTQEGEDKR</sequence>
<evidence type="ECO:0000259" key="4">
    <source>
        <dbReference type="Pfam" id="PF17853"/>
    </source>
</evidence>
<dbReference type="InterPro" id="IPR042070">
    <property type="entry name" value="PucR_C-HTH_sf"/>
</dbReference>
<dbReference type="InterPro" id="IPR051448">
    <property type="entry name" value="CdaR-like_regulators"/>
</dbReference>
<dbReference type="Proteomes" id="UP000442707">
    <property type="component" value="Unassembled WGS sequence"/>
</dbReference>
<dbReference type="Pfam" id="PF13556">
    <property type="entry name" value="HTH_30"/>
    <property type="match status" value="1"/>
</dbReference>
<evidence type="ECO:0000259" key="2">
    <source>
        <dbReference type="Pfam" id="PF13556"/>
    </source>
</evidence>
<dbReference type="RefSeq" id="WP_150955956.1">
    <property type="nucleotide sequence ID" value="NZ_VZRB01000035.1"/>
</dbReference>
<dbReference type="InterPro" id="IPR025736">
    <property type="entry name" value="PucR_C-HTH_dom"/>
</dbReference>